<evidence type="ECO:0000313" key="2">
    <source>
        <dbReference type="Proteomes" id="UP000604046"/>
    </source>
</evidence>
<organism evidence="1 2">
    <name type="scientific">Symbiodinium natans</name>
    <dbReference type="NCBI Taxonomy" id="878477"/>
    <lineage>
        <taxon>Eukaryota</taxon>
        <taxon>Sar</taxon>
        <taxon>Alveolata</taxon>
        <taxon>Dinophyceae</taxon>
        <taxon>Suessiales</taxon>
        <taxon>Symbiodiniaceae</taxon>
        <taxon>Symbiodinium</taxon>
    </lineage>
</organism>
<dbReference type="EMBL" id="CAJNDS010000287">
    <property type="protein sequence ID" value="CAE7038746.1"/>
    <property type="molecule type" value="Genomic_DNA"/>
</dbReference>
<name>A0A812IK45_9DINO</name>
<keyword evidence="2" id="KW-1185">Reference proteome</keyword>
<dbReference type="AlphaFoldDB" id="A0A812IK45"/>
<comment type="caution">
    <text evidence="1">The sequence shown here is derived from an EMBL/GenBank/DDBJ whole genome shotgun (WGS) entry which is preliminary data.</text>
</comment>
<accession>A0A812IK45</accession>
<proteinExistence type="predicted"/>
<evidence type="ECO:0000313" key="1">
    <source>
        <dbReference type="EMBL" id="CAE7038746.1"/>
    </source>
</evidence>
<protein>
    <submittedName>
        <fullName evidence="1">Uncharacterized protein</fullName>
    </submittedName>
</protein>
<dbReference type="Proteomes" id="UP000604046">
    <property type="component" value="Unassembled WGS sequence"/>
</dbReference>
<reference evidence="1" key="1">
    <citation type="submission" date="2021-02" db="EMBL/GenBank/DDBJ databases">
        <authorList>
            <person name="Dougan E. K."/>
            <person name="Rhodes N."/>
            <person name="Thang M."/>
            <person name="Chan C."/>
        </authorList>
    </citation>
    <scope>NUCLEOTIDE SEQUENCE</scope>
</reference>
<sequence>MATSRSRDVRQSLQTWKALSLVMLGLLGRSEGFVSLPRRTVAVLAASMVPLPAAGDEPLRVTRPETGLALYSYDLPALGFEERNRAANARDPGLLGLAAEFASKQGVRITSGEAPQDFVKRRRLTVPRSRQKVLKYSLGEEEDLMEALVKETQEDDSEVLKHCWWRVLRKSSGGKSVIMQITMPEELTADLRQPMEVIWGGQGTLMRTNEEDFMRRWTPVVRQLAGPNRKRPQGAASRCSCKKLAPLPAPCKGWVAATKPECGPAIFCAPSRKKTKAGVPWKNLHLGTG</sequence>
<gene>
    <name evidence="1" type="ORF">SNAT2548_LOCUS4615</name>
</gene>
<dbReference type="OrthoDB" id="10552539at2759"/>